<dbReference type="RefSeq" id="WP_213004822.1">
    <property type="nucleotide sequence ID" value="NZ_BOQN01000009.1"/>
</dbReference>
<dbReference type="InterPro" id="IPR036397">
    <property type="entry name" value="RNaseH_sf"/>
</dbReference>
<dbReference type="GO" id="GO:0003676">
    <property type="term" value="F:nucleic acid binding"/>
    <property type="evidence" value="ECO:0007669"/>
    <property type="project" value="InterPro"/>
</dbReference>
<dbReference type="EMBL" id="BOQN01000009">
    <property type="protein sequence ID" value="GIM88840.1"/>
    <property type="molecule type" value="Genomic_DNA"/>
</dbReference>
<reference evidence="1 2" key="1">
    <citation type="submission" date="2021-03" db="EMBL/GenBank/DDBJ databases">
        <title>Whole genome shotgun sequence of Actinoplanes toevensis NBRC 105298.</title>
        <authorList>
            <person name="Komaki H."/>
            <person name="Tamura T."/>
        </authorList>
    </citation>
    <scope>NUCLEOTIDE SEQUENCE [LARGE SCALE GENOMIC DNA]</scope>
    <source>
        <strain evidence="1 2">NBRC 105298</strain>
    </source>
</reference>
<proteinExistence type="predicted"/>
<accession>A0A919T6N0</accession>
<evidence type="ECO:0000313" key="2">
    <source>
        <dbReference type="Proteomes" id="UP000677082"/>
    </source>
</evidence>
<gene>
    <name evidence="1" type="ORF">Ato02nite_006330</name>
</gene>
<dbReference type="InterPro" id="IPR012337">
    <property type="entry name" value="RNaseH-like_sf"/>
</dbReference>
<protein>
    <recommendedName>
        <fullName evidence="3">Exonuclease</fullName>
    </recommendedName>
</protein>
<dbReference type="AlphaFoldDB" id="A0A919T6N0"/>
<evidence type="ECO:0000313" key="1">
    <source>
        <dbReference type="EMBL" id="GIM88840.1"/>
    </source>
</evidence>
<organism evidence="1 2">
    <name type="scientific">Paractinoplanes toevensis</name>
    <dbReference type="NCBI Taxonomy" id="571911"/>
    <lineage>
        <taxon>Bacteria</taxon>
        <taxon>Bacillati</taxon>
        <taxon>Actinomycetota</taxon>
        <taxon>Actinomycetes</taxon>
        <taxon>Micromonosporales</taxon>
        <taxon>Micromonosporaceae</taxon>
        <taxon>Paractinoplanes</taxon>
    </lineage>
</organism>
<comment type="caution">
    <text evidence="1">The sequence shown here is derived from an EMBL/GenBank/DDBJ whole genome shotgun (WGS) entry which is preliminary data.</text>
</comment>
<dbReference type="SUPFAM" id="SSF53098">
    <property type="entry name" value="Ribonuclease H-like"/>
    <property type="match status" value="1"/>
</dbReference>
<evidence type="ECO:0008006" key="3">
    <source>
        <dbReference type="Google" id="ProtNLM"/>
    </source>
</evidence>
<keyword evidence="2" id="KW-1185">Reference proteome</keyword>
<sequence>MADPTIVFVDIESTSLRPDRRAWEVAVIVRRPDQPDHEQSWLLDSIELDLGNADPQSLRFGGFYDRHPHATKELRNAERLFSEYEVLTEVERLTRGAILMGSNPSFDAETLAARMRDNGICPSWHYHLEDVPTLALGWLHGSGKPIPEVRKSDQISLACGVDPAAYARHTALGDCQWTRDLHDVVTGAKQVTA</sequence>
<dbReference type="Gene3D" id="3.30.420.10">
    <property type="entry name" value="Ribonuclease H-like superfamily/Ribonuclease H"/>
    <property type="match status" value="1"/>
</dbReference>
<dbReference type="Proteomes" id="UP000677082">
    <property type="component" value="Unassembled WGS sequence"/>
</dbReference>
<name>A0A919T6N0_9ACTN</name>